<dbReference type="InterPro" id="IPR027477">
    <property type="entry name" value="Succ_DH/fumarate_Rdtase_cat_sf"/>
</dbReference>
<name>A0A6I3SA12_9BURK</name>
<feature type="chain" id="PRO_5031677762" evidence="5">
    <location>
        <begin position="32"/>
        <end position="488"/>
    </location>
</feature>
<keyword evidence="3 5" id="KW-0274">FAD</keyword>
<comment type="caution">
    <text evidence="7">The sequence shown here is derived from an EMBL/GenBank/DDBJ whole genome shotgun (WGS) entry which is preliminary data.</text>
</comment>
<dbReference type="Gene3D" id="3.90.700.10">
    <property type="entry name" value="Succinate dehydrogenase/fumarate reductase flavoprotein, catalytic domain"/>
    <property type="match status" value="1"/>
</dbReference>
<dbReference type="InterPro" id="IPR036188">
    <property type="entry name" value="FAD/NAD-bd_sf"/>
</dbReference>
<evidence type="ECO:0000313" key="7">
    <source>
        <dbReference type="EMBL" id="MTU42424.1"/>
    </source>
</evidence>
<keyword evidence="2 5" id="KW-0285">Flavoprotein</keyword>
<evidence type="ECO:0000259" key="6">
    <source>
        <dbReference type="Pfam" id="PF00890"/>
    </source>
</evidence>
<dbReference type="GO" id="GO:0016491">
    <property type="term" value="F:oxidoreductase activity"/>
    <property type="evidence" value="ECO:0007669"/>
    <property type="project" value="UniProtKB-KW"/>
</dbReference>
<dbReference type="GO" id="GO:0010181">
    <property type="term" value="F:FMN binding"/>
    <property type="evidence" value="ECO:0007669"/>
    <property type="project" value="InterPro"/>
</dbReference>
<protein>
    <submittedName>
        <fullName evidence="7">Flavocytochrome c</fullName>
    </submittedName>
</protein>
<sequence length="488" mass="51804">MTIITKRRSFLTGSIAASAAALLPLTVKAEAADKIQWSKTYDVVVVGSGGAGLSAGVAAAQNGASTVILEKMDIVGGNTRITGGAFNAVDPVEQEKKGIKDSVELHAEQTLKAGDYRGNPELVREFTKRAPEALQWLKDCGVVFLPGVYQVYGGLHPRAHSSTKPFGLGYIEALENKCKELNVPILLNMKVVRLVREGNLSGRVIGVEVQTKRGRTQYIRALKGVVLASGGFSANPQARALHDPRLFDLPTTNHKGATGDLIAPAQDIGAEVVGMDYIQLLPGGATTGRFIGMVSPVESVIFVNKNGDRFVAEDKRRDVIADAILGSPTKVVFGIRDADGYTAMNKGATKAFNGAFEIGDAFKADTLDELAAKLQIPAENLKKAVETYNKAVDEKKDPLGRDPKMLIHKIEKGPFYAGRLTMAVHHTMGGVAINSHAQVMDRRGQPIPGLYAAGEVSGGVHGTNRVGGNAVAEIFTIGKMAGENAAKN</sequence>
<comment type="cofactor">
    <cofactor evidence="1">
        <name>FAD</name>
        <dbReference type="ChEBI" id="CHEBI:57692"/>
    </cofactor>
</comment>
<reference evidence="7 8" key="1">
    <citation type="journal article" date="2019" name="Nat. Med.">
        <title>A library of human gut bacterial isolates paired with longitudinal multiomics data enables mechanistic microbiome research.</title>
        <authorList>
            <person name="Poyet M."/>
            <person name="Groussin M."/>
            <person name="Gibbons S.M."/>
            <person name="Avila-Pacheco J."/>
            <person name="Jiang X."/>
            <person name="Kearney S.M."/>
            <person name="Perrotta A.R."/>
            <person name="Berdy B."/>
            <person name="Zhao S."/>
            <person name="Lieberman T.D."/>
            <person name="Swanson P.K."/>
            <person name="Smith M."/>
            <person name="Roesemann S."/>
            <person name="Alexander J.E."/>
            <person name="Rich S.A."/>
            <person name="Livny J."/>
            <person name="Vlamakis H."/>
            <person name="Clish C."/>
            <person name="Bullock K."/>
            <person name="Deik A."/>
            <person name="Scott J."/>
            <person name="Pierce K.A."/>
            <person name="Xavier R.J."/>
            <person name="Alm E.J."/>
        </authorList>
    </citation>
    <scope>NUCLEOTIDE SEQUENCE [LARGE SCALE GENOMIC DNA]</scope>
    <source>
        <strain evidence="7 8">BIOML-A2</strain>
    </source>
</reference>
<comment type="similarity">
    <text evidence="5">Belongs to the FAD-dependent oxidoreductase 2 family. FRD/SDH subfamily.</text>
</comment>
<dbReference type="EMBL" id="WNCL01000004">
    <property type="protein sequence ID" value="MTU42424.1"/>
    <property type="molecule type" value="Genomic_DNA"/>
</dbReference>
<dbReference type="SUPFAM" id="SSF56425">
    <property type="entry name" value="Succinate dehydrogenase/fumarate reductase flavoprotein, catalytic domain"/>
    <property type="match status" value="1"/>
</dbReference>
<dbReference type="PANTHER" id="PTHR43400:SF7">
    <property type="entry name" value="FAD-DEPENDENT OXIDOREDUCTASE 2 FAD BINDING DOMAIN-CONTAINING PROTEIN"/>
    <property type="match status" value="1"/>
</dbReference>
<evidence type="ECO:0000256" key="5">
    <source>
        <dbReference type="RuleBase" id="RU366062"/>
    </source>
</evidence>
<dbReference type="Proteomes" id="UP000462362">
    <property type="component" value="Unassembled WGS sequence"/>
</dbReference>
<dbReference type="NCBIfam" id="TIGR01813">
    <property type="entry name" value="flavo_cyto_c"/>
    <property type="match status" value="1"/>
</dbReference>
<dbReference type="PRINTS" id="PR00368">
    <property type="entry name" value="FADPNR"/>
</dbReference>
<dbReference type="Pfam" id="PF00890">
    <property type="entry name" value="FAD_binding_2"/>
    <property type="match status" value="1"/>
</dbReference>
<dbReference type="InterPro" id="IPR010960">
    <property type="entry name" value="Flavocytochrome_c"/>
</dbReference>
<dbReference type="Gene3D" id="3.50.50.60">
    <property type="entry name" value="FAD/NAD(P)-binding domain"/>
    <property type="match status" value="1"/>
</dbReference>
<evidence type="ECO:0000313" key="8">
    <source>
        <dbReference type="Proteomes" id="UP000462362"/>
    </source>
</evidence>
<dbReference type="AlphaFoldDB" id="A0A6I3SA12"/>
<keyword evidence="4 5" id="KW-0560">Oxidoreductase</keyword>
<keyword evidence="5" id="KW-0732">Signal</keyword>
<feature type="domain" description="FAD-dependent oxidoreductase 2 FAD-binding" evidence="6">
    <location>
        <begin position="42"/>
        <end position="471"/>
    </location>
</feature>
<dbReference type="InterPro" id="IPR050315">
    <property type="entry name" value="FAD-oxidoreductase_2"/>
</dbReference>
<evidence type="ECO:0000256" key="2">
    <source>
        <dbReference type="ARBA" id="ARBA00022630"/>
    </source>
</evidence>
<evidence type="ECO:0000256" key="3">
    <source>
        <dbReference type="ARBA" id="ARBA00022827"/>
    </source>
</evidence>
<evidence type="ECO:0000256" key="1">
    <source>
        <dbReference type="ARBA" id="ARBA00001974"/>
    </source>
</evidence>
<accession>A0A6I3SA12</accession>
<dbReference type="PANTHER" id="PTHR43400">
    <property type="entry name" value="FUMARATE REDUCTASE"/>
    <property type="match status" value="1"/>
</dbReference>
<dbReference type="InterPro" id="IPR006311">
    <property type="entry name" value="TAT_signal"/>
</dbReference>
<proteinExistence type="inferred from homology"/>
<dbReference type="SUPFAM" id="SSF51905">
    <property type="entry name" value="FAD/NAD(P)-binding domain"/>
    <property type="match status" value="1"/>
</dbReference>
<gene>
    <name evidence="7" type="ORF">GMD42_02070</name>
</gene>
<dbReference type="InterPro" id="IPR003953">
    <property type="entry name" value="FAD-dep_OxRdtase_2_FAD-bd"/>
</dbReference>
<dbReference type="PROSITE" id="PS51318">
    <property type="entry name" value="TAT"/>
    <property type="match status" value="1"/>
</dbReference>
<feature type="signal peptide" evidence="5">
    <location>
        <begin position="1"/>
        <end position="31"/>
    </location>
</feature>
<organism evidence="7 8">
    <name type="scientific">Parasutterella excrementihominis</name>
    <dbReference type="NCBI Taxonomy" id="487175"/>
    <lineage>
        <taxon>Bacteria</taxon>
        <taxon>Pseudomonadati</taxon>
        <taxon>Pseudomonadota</taxon>
        <taxon>Betaproteobacteria</taxon>
        <taxon>Burkholderiales</taxon>
        <taxon>Sutterellaceae</taxon>
        <taxon>Parasutterella</taxon>
    </lineage>
</organism>
<evidence type="ECO:0000256" key="4">
    <source>
        <dbReference type="ARBA" id="ARBA00023002"/>
    </source>
</evidence>
<dbReference type="RefSeq" id="WP_155168321.1">
    <property type="nucleotide sequence ID" value="NZ_CAMSPD010000059.1"/>
</dbReference>